<evidence type="ECO:0000313" key="2">
    <source>
        <dbReference type="Proteomes" id="UP000297747"/>
    </source>
</evidence>
<reference evidence="1 2" key="1">
    <citation type="submission" date="2019-03" db="EMBL/GenBank/DDBJ databases">
        <title>Diversity of the mouse oral microbiome.</title>
        <authorList>
            <person name="Joseph S."/>
            <person name="Aduse-Opoku J."/>
            <person name="Curtis M."/>
            <person name="Wade W."/>
            <person name="Hashim A."/>
        </authorList>
    </citation>
    <scope>NUCLEOTIDE SEQUENCE [LARGE SCALE GENOMIC DNA]</scope>
    <source>
        <strain evidence="1 2">HT4</strain>
    </source>
</reference>
<name>A0A4Y9FLP1_STRAI</name>
<proteinExistence type="predicted"/>
<accession>A0A4Y9FLP1</accession>
<organism evidence="1 2">
    <name type="scientific">Streptococcus acidominimus</name>
    <dbReference type="NCBI Taxonomy" id="1326"/>
    <lineage>
        <taxon>Bacteria</taxon>
        <taxon>Bacillati</taxon>
        <taxon>Bacillota</taxon>
        <taxon>Bacilli</taxon>
        <taxon>Lactobacillales</taxon>
        <taxon>Streptococcaceae</taxon>
        <taxon>Streptococcus</taxon>
    </lineage>
</organism>
<dbReference type="Proteomes" id="UP000297747">
    <property type="component" value="Unassembled WGS sequence"/>
</dbReference>
<sequence length="107" mass="12449">MSALARPFDFYEAHYEKAKTIAINYLKNGLTTFKLKATVLSKVHPYTVGFIFEKVGKKVRFPMFNWTTDSVPPSMNVSNIFLFWQNAARDIRERLTRVALLYVHSSR</sequence>
<dbReference type="AlphaFoldDB" id="A0A4Y9FLP1"/>
<dbReference type="RefSeq" id="WP_135053160.1">
    <property type="nucleotide sequence ID" value="NZ_JADGLI010000027.1"/>
</dbReference>
<dbReference type="EMBL" id="SPQA01000027">
    <property type="protein sequence ID" value="TFU30094.1"/>
    <property type="molecule type" value="Genomic_DNA"/>
</dbReference>
<evidence type="ECO:0000313" key="1">
    <source>
        <dbReference type="EMBL" id="TFU30094.1"/>
    </source>
</evidence>
<gene>
    <name evidence="1" type="ORF">E4U01_07620</name>
</gene>
<comment type="caution">
    <text evidence="1">The sequence shown here is derived from an EMBL/GenBank/DDBJ whole genome shotgun (WGS) entry which is preliminary data.</text>
</comment>
<protein>
    <submittedName>
        <fullName evidence="1">Uncharacterized protein</fullName>
    </submittedName>
</protein>